<protein>
    <submittedName>
        <fullName evidence="2">AAA family ATPase</fullName>
    </submittedName>
</protein>
<sequence length="684" mass="74139">MTDAVDTAILRRHFVAIATSSYDDPGYPPLDVGPEVRTLRNWLCSAVPEARRFTETYPQLADDPSEDAIRAALRNPPPADRWRAGDAAVVFVTGHGVTSDGAHWTVLRSTESGRLRSTALRTADLIAWLSETDIEHLFLVLDLCYAGQTAAETVAFDRQFPGTWLVLPSATKEQEAVTGALTTAIAEFLEELASPLGAKYGLQPHLDVTVFLDAVQAKLGADQQLMPLPGSRRSGPHPCLPNPHYRQSPTASVTAQRSDLALPEHDLRTHWGPRSRGVAGPEEPGWLFTGREELMRELIHATATGEMGTVLVTGRAGSGKSAVLARLVTLSDPAFRERYPAEVDRIPADLVPPSGAVDAAVLATGKTSHEVIDQLCRALGVPEPEGSSTGLMPLDAWISSWQSWLSAHDRPVTIVVDALDEAANPPDLLTGVLARLDPDQSHQRVRLVIGVRSPGGPHDARTPPGLLPLADRTERLLSARRRIRVDEAPWWREEDVAGYAEHLLRMPGSPYTGTPSTAGEVARVLAAEAGPSFLTARISATSLAGRDTVTAADNASWLRSVKDGVVGVFRDDLHNTFPDSPDDRLRAVHLLRATAFAYGRGLPWLGIWPAVADAVADDPARRYGDADIAWLLGSRLGGYLVTDEEDGVTVYRLFHDALRTALREQWRDLLAGPDEHVVQRSDGP</sequence>
<organism evidence="2 3">
    <name type="scientific">Streptomyces iakyrus</name>
    <dbReference type="NCBI Taxonomy" id="68219"/>
    <lineage>
        <taxon>Bacteria</taxon>
        <taxon>Bacillati</taxon>
        <taxon>Actinomycetota</taxon>
        <taxon>Actinomycetes</taxon>
        <taxon>Kitasatosporales</taxon>
        <taxon>Streptomycetaceae</taxon>
        <taxon>Streptomyces</taxon>
    </lineage>
</organism>
<evidence type="ECO:0000259" key="1">
    <source>
        <dbReference type="Pfam" id="PF13191"/>
    </source>
</evidence>
<dbReference type="EMBL" id="JBIVGG010000005">
    <property type="protein sequence ID" value="MFJ4079558.1"/>
    <property type="molecule type" value="Genomic_DNA"/>
</dbReference>
<evidence type="ECO:0000313" key="2">
    <source>
        <dbReference type="EMBL" id="MFJ4079558.1"/>
    </source>
</evidence>
<feature type="domain" description="Orc1-like AAA ATPase" evidence="1">
    <location>
        <begin position="288"/>
        <end position="439"/>
    </location>
</feature>
<comment type="caution">
    <text evidence="2">The sequence shown here is derived from an EMBL/GenBank/DDBJ whole genome shotgun (WGS) entry which is preliminary data.</text>
</comment>
<dbReference type="InterPro" id="IPR027417">
    <property type="entry name" value="P-loop_NTPase"/>
</dbReference>
<accession>A0ABW8FBY7</accession>
<name>A0ABW8FBY7_9ACTN</name>
<proteinExistence type="predicted"/>
<dbReference type="Pfam" id="PF13191">
    <property type="entry name" value="AAA_16"/>
    <property type="match status" value="1"/>
</dbReference>
<dbReference type="SUPFAM" id="SSF52540">
    <property type="entry name" value="P-loop containing nucleoside triphosphate hydrolases"/>
    <property type="match status" value="1"/>
</dbReference>
<dbReference type="Gene3D" id="3.40.50.300">
    <property type="entry name" value="P-loop containing nucleotide triphosphate hydrolases"/>
    <property type="match status" value="1"/>
</dbReference>
<evidence type="ECO:0000313" key="3">
    <source>
        <dbReference type="Proteomes" id="UP001617511"/>
    </source>
</evidence>
<dbReference type="RefSeq" id="WP_359632906.1">
    <property type="nucleotide sequence ID" value="NZ_JBEYEN010000004.1"/>
</dbReference>
<gene>
    <name evidence="2" type="ORF">ACIP2Z_11425</name>
</gene>
<dbReference type="InterPro" id="IPR041664">
    <property type="entry name" value="AAA_16"/>
</dbReference>
<dbReference type="Proteomes" id="UP001617511">
    <property type="component" value="Unassembled WGS sequence"/>
</dbReference>
<reference evidence="2 3" key="1">
    <citation type="submission" date="2024-10" db="EMBL/GenBank/DDBJ databases">
        <title>The Natural Products Discovery Center: Release of the First 8490 Sequenced Strains for Exploring Actinobacteria Biosynthetic Diversity.</title>
        <authorList>
            <person name="Kalkreuter E."/>
            <person name="Kautsar S.A."/>
            <person name="Yang D."/>
            <person name="Bader C.D."/>
            <person name="Teijaro C.N."/>
            <person name="Fluegel L."/>
            <person name="Davis C.M."/>
            <person name="Simpson J.R."/>
            <person name="Lauterbach L."/>
            <person name="Steele A.D."/>
            <person name="Gui C."/>
            <person name="Meng S."/>
            <person name="Li G."/>
            <person name="Viehrig K."/>
            <person name="Ye F."/>
            <person name="Su P."/>
            <person name="Kiefer A.F."/>
            <person name="Nichols A."/>
            <person name="Cepeda A.J."/>
            <person name="Yan W."/>
            <person name="Fan B."/>
            <person name="Jiang Y."/>
            <person name="Adhikari A."/>
            <person name="Zheng C.-J."/>
            <person name="Schuster L."/>
            <person name="Cowan T.M."/>
            <person name="Smanski M.J."/>
            <person name="Chevrette M.G."/>
            <person name="De Carvalho L.P.S."/>
            <person name="Shen B."/>
        </authorList>
    </citation>
    <scope>NUCLEOTIDE SEQUENCE [LARGE SCALE GENOMIC DNA]</scope>
    <source>
        <strain evidence="2 3">NPDC089932</strain>
    </source>
</reference>
<keyword evidence="3" id="KW-1185">Reference proteome</keyword>